<dbReference type="STRING" id="1123357.SAMN02745244_02652"/>
<feature type="signal peptide" evidence="1">
    <location>
        <begin position="1"/>
        <end position="27"/>
    </location>
</feature>
<sequence length="76" mass="8031">MTRRQARRLLRMAWVGLLLAATTWALACWVQVGLASTVDGAGVGGAWSVQGIRLVQASEENFVETSSEAAPNSASV</sequence>
<proteinExistence type="predicted"/>
<dbReference type="Proteomes" id="UP000184512">
    <property type="component" value="Unassembled WGS sequence"/>
</dbReference>
<reference evidence="2 3" key="1">
    <citation type="submission" date="2016-11" db="EMBL/GenBank/DDBJ databases">
        <authorList>
            <person name="Jaros S."/>
            <person name="Januszkiewicz K."/>
            <person name="Wedrychowicz H."/>
        </authorList>
    </citation>
    <scope>NUCLEOTIDE SEQUENCE [LARGE SCALE GENOMIC DNA]</scope>
    <source>
        <strain evidence="2 3">DSM 12906</strain>
    </source>
</reference>
<evidence type="ECO:0000256" key="1">
    <source>
        <dbReference type="SAM" id="SignalP"/>
    </source>
</evidence>
<gene>
    <name evidence="2" type="ORF">SAMN02745244_02652</name>
</gene>
<evidence type="ECO:0000313" key="2">
    <source>
        <dbReference type="EMBL" id="SHJ50244.1"/>
    </source>
</evidence>
<dbReference type="EMBL" id="FQZG01000053">
    <property type="protein sequence ID" value="SHJ50244.1"/>
    <property type="molecule type" value="Genomic_DNA"/>
</dbReference>
<dbReference type="AlphaFoldDB" id="A0A1M6JU29"/>
<dbReference type="PROSITE" id="PS51257">
    <property type="entry name" value="PROKAR_LIPOPROTEIN"/>
    <property type="match status" value="1"/>
</dbReference>
<keyword evidence="1" id="KW-0732">Signal</keyword>
<feature type="chain" id="PRO_5013133308" evidence="1">
    <location>
        <begin position="28"/>
        <end position="76"/>
    </location>
</feature>
<accession>A0A1M6JU29</accession>
<evidence type="ECO:0000313" key="3">
    <source>
        <dbReference type="Proteomes" id="UP000184512"/>
    </source>
</evidence>
<protein>
    <submittedName>
        <fullName evidence="2">Uncharacterized protein</fullName>
    </submittedName>
</protein>
<name>A0A1M6JU29_9ACTN</name>
<organism evidence="2 3">
    <name type="scientific">Tessaracoccus bendigoensis DSM 12906</name>
    <dbReference type="NCBI Taxonomy" id="1123357"/>
    <lineage>
        <taxon>Bacteria</taxon>
        <taxon>Bacillati</taxon>
        <taxon>Actinomycetota</taxon>
        <taxon>Actinomycetes</taxon>
        <taxon>Propionibacteriales</taxon>
        <taxon>Propionibacteriaceae</taxon>
        <taxon>Tessaracoccus</taxon>
    </lineage>
</organism>
<keyword evidence="3" id="KW-1185">Reference proteome</keyword>